<protein>
    <recommendedName>
        <fullName evidence="7">Large ribosomal subunit protein mL44</fullName>
    </recommendedName>
</protein>
<dbReference type="PROSITE" id="PS50142">
    <property type="entry name" value="RNASE_3_2"/>
    <property type="match status" value="1"/>
</dbReference>
<dbReference type="VEuPathDB" id="FungiDB:B1J91_M07513g"/>
<dbReference type="InterPro" id="IPR014720">
    <property type="entry name" value="dsRBD_dom"/>
</dbReference>
<dbReference type="SMART" id="SM00358">
    <property type="entry name" value="DSRM"/>
    <property type="match status" value="1"/>
</dbReference>
<dbReference type="PROSITE" id="PS50137">
    <property type="entry name" value="DS_RBD"/>
    <property type="match status" value="1"/>
</dbReference>
<dbReference type="GO" id="GO:0006396">
    <property type="term" value="P:RNA processing"/>
    <property type="evidence" value="ECO:0007669"/>
    <property type="project" value="InterPro"/>
</dbReference>
<proteinExistence type="inferred from homology"/>
<dbReference type="PANTHER" id="PTHR11207:SF32">
    <property type="entry name" value="LARGE RIBOSOMAL SUBUNIT PROTEIN ML44"/>
    <property type="match status" value="1"/>
</dbReference>
<dbReference type="GO" id="GO:0003725">
    <property type="term" value="F:double-stranded RNA binding"/>
    <property type="evidence" value="ECO:0007669"/>
    <property type="project" value="InterPro"/>
</dbReference>
<evidence type="ECO:0000256" key="5">
    <source>
        <dbReference type="ARBA" id="ARBA00023274"/>
    </source>
</evidence>
<dbReference type="AlphaFoldDB" id="A0A0W0CX67"/>
<keyword evidence="4" id="KW-0496">Mitochondrion</keyword>
<dbReference type="VEuPathDB" id="FungiDB:GVI51_M07491"/>
<dbReference type="Gene3D" id="1.10.1520.10">
    <property type="entry name" value="Ribonuclease III domain"/>
    <property type="match status" value="1"/>
</dbReference>
<evidence type="ECO:0000256" key="6">
    <source>
        <dbReference type="ARBA" id="ARBA00024034"/>
    </source>
</evidence>
<keyword evidence="3 11" id="KW-0689">Ribosomal protein</keyword>
<evidence type="ECO:0000256" key="3">
    <source>
        <dbReference type="ARBA" id="ARBA00022980"/>
    </source>
</evidence>
<organism evidence="11 12">
    <name type="scientific">Candida glabrata</name>
    <name type="common">Yeast</name>
    <name type="synonym">Torulopsis glabrata</name>
    <dbReference type="NCBI Taxonomy" id="5478"/>
    <lineage>
        <taxon>Eukaryota</taxon>
        <taxon>Fungi</taxon>
        <taxon>Dikarya</taxon>
        <taxon>Ascomycota</taxon>
        <taxon>Saccharomycotina</taxon>
        <taxon>Saccharomycetes</taxon>
        <taxon>Saccharomycetales</taxon>
        <taxon>Saccharomycetaceae</taxon>
        <taxon>Nakaseomyces</taxon>
    </lineage>
</organism>
<dbReference type="VEuPathDB" id="FungiDB:GWK60_M07491"/>
<evidence type="ECO:0000256" key="4">
    <source>
        <dbReference type="ARBA" id="ARBA00023128"/>
    </source>
</evidence>
<evidence type="ECO:0000256" key="7">
    <source>
        <dbReference type="ARBA" id="ARBA00035187"/>
    </source>
</evidence>
<evidence type="ECO:0000313" key="12">
    <source>
        <dbReference type="Proteomes" id="UP000054886"/>
    </source>
</evidence>
<gene>
    <name evidence="11" type="ORF">AO440_004178</name>
</gene>
<comment type="caution">
    <text evidence="11">The sequence shown here is derived from an EMBL/GenBank/DDBJ whole genome shotgun (WGS) entry which is preliminary data.</text>
</comment>
<feature type="domain" description="RNase III" evidence="10">
    <location>
        <begin position="122"/>
        <end position="172"/>
    </location>
</feature>
<dbReference type="SMART" id="SM00535">
    <property type="entry name" value="RIBOc"/>
    <property type="match status" value="1"/>
</dbReference>
<dbReference type="Pfam" id="PF22892">
    <property type="entry name" value="DSRM_MRPL44"/>
    <property type="match status" value="1"/>
</dbReference>
<dbReference type="Proteomes" id="UP000054886">
    <property type="component" value="Unassembled WGS sequence"/>
</dbReference>
<evidence type="ECO:0000259" key="9">
    <source>
        <dbReference type="PROSITE" id="PS50137"/>
    </source>
</evidence>
<dbReference type="EMBL" id="LLZZ01000117">
    <property type="protein sequence ID" value="KTB04180.1"/>
    <property type="molecule type" value="Genomic_DNA"/>
</dbReference>
<dbReference type="GO" id="GO:0003735">
    <property type="term" value="F:structural constituent of ribosome"/>
    <property type="evidence" value="ECO:0007669"/>
    <property type="project" value="EnsemblFungi"/>
</dbReference>
<sequence length="358" mass="39920">MMLCRVTRPTTFRGFATFGRLQQAVDTAELDQYRSYYLGLKDVIGKVPEEVAQRSPSLVALHRRLGLPREFTYSTLARCLTCRTSDLPAKIKNPFVTEASARYLAGTANVVPASKKLDNHGLNIFGKNLLTYHVTQYLVKRYPRLPVVVLNAAVDSYLSQRVLASIGKSWGIESEDSPVVNRYLANEPYEITLGKLRFFNNTLKREDGLQLITSKNFSEEAAYALAVRSIIAALWASTQNTAKPDSAIHFIKDHILSRKLDVTKIFQFENPTRELAVLCRRENLELPVSKLIAESGRLSKAPVFIVGVFSGEEKLGEGYGSSLKEAKARAASDALLKWYCYEPTEEQAAVIDHGAVIV</sequence>
<dbReference type="PANTHER" id="PTHR11207">
    <property type="entry name" value="RIBONUCLEASE III"/>
    <property type="match status" value="1"/>
</dbReference>
<evidence type="ECO:0000256" key="2">
    <source>
        <dbReference type="ARBA" id="ARBA00022884"/>
    </source>
</evidence>
<comment type="subcellular location">
    <subcellularLocation>
        <location evidence="1">Mitochondrion</location>
    </subcellularLocation>
</comment>
<evidence type="ECO:0000256" key="1">
    <source>
        <dbReference type="ARBA" id="ARBA00004173"/>
    </source>
</evidence>
<dbReference type="GO" id="GO:0005762">
    <property type="term" value="C:mitochondrial large ribosomal subunit"/>
    <property type="evidence" value="ECO:0007669"/>
    <property type="project" value="EnsemblFungi"/>
</dbReference>
<comment type="similarity">
    <text evidence="6">Belongs to the ribonuclease III family. Mitochondrion-specific ribosomal protein mL44 subfamily.</text>
</comment>
<feature type="domain" description="DRBM" evidence="9">
    <location>
        <begin position="270"/>
        <end position="340"/>
    </location>
</feature>
<evidence type="ECO:0000313" key="11">
    <source>
        <dbReference type="EMBL" id="KTB04180.1"/>
    </source>
</evidence>
<evidence type="ECO:0000259" key="10">
    <source>
        <dbReference type="PROSITE" id="PS50142"/>
    </source>
</evidence>
<dbReference type="CDD" id="cd19873">
    <property type="entry name" value="DSRM_MRPL3_like"/>
    <property type="match status" value="1"/>
</dbReference>
<dbReference type="GO" id="GO:0004525">
    <property type="term" value="F:ribonuclease III activity"/>
    <property type="evidence" value="ECO:0007669"/>
    <property type="project" value="InterPro"/>
</dbReference>
<evidence type="ECO:0000256" key="8">
    <source>
        <dbReference type="PROSITE-ProRule" id="PRU00266"/>
    </source>
</evidence>
<dbReference type="InterPro" id="IPR036389">
    <property type="entry name" value="RNase_III_sf"/>
</dbReference>
<keyword evidence="5" id="KW-0687">Ribonucleoprotein</keyword>
<keyword evidence="2 8" id="KW-0694">RNA-binding</keyword>
<accession>A0A0W0CX67</accession>
<dbReference type="SUPFAM" id="SSF69065">
    <property type="entry name" value="RNase III domain-like"/>
    <property type="match status" value="1"/>
</dbReference>
<name>A0A0W0CX67_CANGB</name>
<dbReference type="InterPro" id="IPR044443">
    <property type="entry name" value="Ribosomal_mL44_DSRM_fung"/>
</dbReference>
<dbReference type="VEuPathDB" id="FungiDB:CAGL0M07513g"/>
<dbReference type="InterPro" id="IPR000999">
    <property type="entry name" value="RNase_III_dom"/>
</dbReference>
<reference evidence="11 12" key="1">
    <citation type="submission" date="2015-10" db="EMBL/GenBank/DDBJ databases">
        <title>Draft genomes sequences of Candida glabrata isolates 1A, 1B, 2A, 2B, 3A and 3B.</title>
        <authorList>
            <person name="Haavelsrud O.E."/>
            <person name="Gaustad P."/>
        </authorList>
    </citation>
    <scope>NUCLEOTIDE SEQUENCE [LARGE SCALE GENOMIC DNA]</scope>
    <source>
        <strain evidence="11">910700640</strain>
    </source>
</reference>
<dbReference type="Gene3D" id="3.30.160.20">
    <property type="match status" value="1"/>
</dbReference>
<dbReference type="InterPro" id="IPR044444">
    <property type="entry name" value="Ribosomal_mL44_DSRM_metazoa"/>
</dbReference>
<dbReference type="SUPFAM" id="SSF54768">
    <property type="entry name" value="dsRNA-binding domain-like"/>
    <property type="match status" value="1"/>
</dbReference>